<evidence type="ECO:0000313" key="4">
    <source>
        <dbReference type="Proteomes" id="UP000006377"/>
    </source>
</evidence>
<dbReference type="InterPro" id="IPR019223">
    <property type="entry name" value="DUF2147"/>
</dbReference>
<keyword evidence="4" id="KW-1185">Reference proteome</keyword>
<protein>
    <recommendedName>
        <fullName evidence="2">DUF2147 domain-containing protein</fullName>
    </recommendedName>
</protein>
<dbReference type="OrthoDB" id="9811671at2"/>
<feature type="domain" description="DUF2147" evidence="2">
    <location>
        <begin position="33"/>
        <end position="145"/>
    </location>
</feature>
<proteinExistence type="predicted"/>
<dbReference type="RefSeq" id="WP_012111568.1">
    <property type="nucleotide sequence ID" value="NC_009719.1"/>
</dbReference>
<dbReference type="Proteomes" id="UP000006377">
    <property type="component" value="Chromosome"/>
</dbReference>
<evidence type="ECO:0000313" key="3">
    <source>
        <dbReference type="EMBL" id="ABS64256.1"/>
    </source>
</evidence>
<feature type="chain" id="PRO_5002709736" description="DUF2147 domain-containing protein" evidence="1">
    <location>
        <begin position="27"/>
        <end position="147"/>
    </location>
</feature>
<reference evidence="3 4" key="1">
    <citation type="journal article" date="2011" name="Stand. Genomic Sci.">
        <title>Complete genome sequence of Parvibaculum lavamentivorans type strain (DS-1(T)).</title>
        <authorList>
            <person name="Schleheck D."/>
            <person name="Weiss M."/>
            <person name="Pitluck S."/>
            <person name="Bruce D."/>
            <person name="Land M.L."/>
            <person name="Han S."/>
            <person name="Saunders E."/>
            <person name="Tapia R."/>
            <person name="Detter C."/>
            <person name="Brettin T."/>
            <person name="Han J."/>
            <person name="Woyke T."/>
            <person name="Goodwin L."/>
            <person name="Pennacchio L."/>
            <person name="Nolan M."/>
            <person name="Cook A.M."/>
            <person name="Kjelleberg S."/>
            <person name="Thomas T."/>
        </authorList>
    </citation>
    <scope>NUCLEOTIDE SEQUENCE [LARGE SCALE GENOMIC DNA]</scope>
    <source>
        <strain evidence="4">DS-1 / DSM 13023 / NCIMB 13966</strain>
    </source>
</reference>
<organism evidence="3 4">
    <name type="scientific">Parvibaculum lavamentivorans (strain DS-1 / DSM 13023 / NCIMB 13966)</name>
    <dbReference type="NCBI Taxonomy" id="402881"/>
    <lineage>
        <taxon>Bacteria</taxon>
        <taxon>Pseudomonadati</taxon>
        <taxon>Pseudomonadota</taxon>
        <taxon>Alphaproteobacteria</taxon>
        <taxon>Hyphomicrobiales</taxon>
        <taxon>Parvibaculaceae</taxon>
        <taxon>Parvibaculum</taxon>
    </lineage>
</organism>
<name>A7HWH3_PARL1</name>
<sequence>MTVRGFGAALLLAGACTFSAVQPAAADTSSPGGKWRIYHPQSGQPHMIIEIEEKGGALEGHIVELADGPKDAVCWSCSGENHNKPLAGMKIIWDARQDGQGWSGALLRPATGMVSPAYFELVPGGAALQMTTGRGPLRVTQKWERIE</sequence>
<dbReference type="PANTHER" id="PTHR36919:SF3">
    <property type="entry name" value="BLL5882 PROTEIN"/>
    <property type="match status" value="1"/>
</dbReference>
<feature type="signal peptide" evidence="1">
    <location>
        <begin position="1"/>
        <end position="26"/>
    </location>
</feature>
<evidence type="ECO:0000256" key="1">
    <source>
        <dbReference type="SAM" id="SignalP"/>
    </source>
</evidence>
<dbReference type="PROSITE" id="PS51257">
    <property type="entry name" value="PROKAR_LIPOPROTEIN"/>
    <property type="match status" value="1"/>
</dbReference>
<evidence type="ECO:0000259" key="2">
    <source>
        <dbReference type="Pfam" id="PF09917"/>
    </source>
</evidence>
<dbReference type="EMBL" id="CP000774">
    <property type="protein sequence ID" value="ABS64256.1"/>
    <property type="molecule type" value="Genomic_DNA"/>
</dbReference>
<dbReference type="eggNOG" id="COG4731">
    <property type="taxonomic scope" value="Bacteria"/>
</dbReference>
<gene>
    <name evidence="3" type="ordered locus">Plav_2648</name>
</gene>
<dbReference type="PANTHER" id="PTHR36919">
    <property type="entry name" value="BLR1215 PROTEIN"/>
    <property type="match status" value="1"/>
</dbReference>
<dbReference type="Pfam" id="PF09917">
    <property type="entry name" value="DUF2147"/>
    <property type="match status" value="1"/>
</dbReference>
<dbReference type="KEGG" id="pla:Plav_2648"/>
<dbReference type="AlphaFoldDB" id="A7HWH3"/>
<dbReference type="STRING" id="402881.Plav_2648"/>
<dbReference type="Gene3D" id="2.40.128.520">
    <property type="match status" value="1"/>
</dbReference>
<dbReference type="HOGENOM" id="CLU_108869_0_1_5"/>
<accession>A7HWH3</accession>
<keyword evidence="1" id="KW-0732">Signal</keyword>